<dbReference type="GO" id="GO:0008270">
    <property type="term" value="F:zinc ion binding"/>
    <property type="evidence" value="ECO:0007669"/>
    <property type="project" value="UniProtKB-KW"/>
</dbReference>
<feature type="domain" description="CCHC-type" evidence="3">
    <location>
        <begin position="145"/>
        <end position="158"/>
    </location>
</feature>
<dbReference type="SMART" id="SM00343">
    <property type="entry name" value="ZnF_C2HC"/>
    <property type="match status" value="1"/>
</dbReference>
<dbReference type="SUPFAM" id="SSF57756">
    <property type="entry name" value="Retrovirus zinc finger-like domains"/>
    <property type="match status" value="1"/>
</dbReference>
<dbReference type="EMBL" id="HBGX01000621">
    <property type="protein sequence ID" value="CAD9550619.1"/>
    <property type="molecule type" value="Transcribed_RNA"/>
</dbReference>
<gene>
    <name evidence="4" type="ORF">CGLO1086_LOCUS291</name>
</gene>
<keyword evidence="1" id="KW-0479">Metal-binding</keyword>
<sequence length="428" mass="47189">MDKRFRGRERSPHHDRKRRGSPPRRDRYPDAGEDFHDRKRGRRDMTPPPPPPGPGFFDFGRAGMPGPQAMGPPLAPHPFFPLYGYGMEALMGPPPPPQPEMFRRRSPSPPQLSPSRRRASSRERMGDGPPGRRKARPTDPQLDCCYYCGRPGHFARECEVKMRDVERGWIGNTAQEAQRNAAARGPPTTPPPVRAPPPAPRNLPPPVVTPPGRPMTPPLPPGAVETYRGRERGGERRRERDGDRDGRREHSRHGDRHRERSSEGRRHRSPERDNEVDRQGQPYQQMPPTAPASQAMATGMAGIPPDQLLAAMMAFGNPAFGNPRDPASANALSNLLAATAHYGAAGMGPMLNAASAASPYLNPLMFQQQAPPPVANGRGFSGMMGGGEMDLRHSIDQRHADYDRRGSSRDNSRPEAGNLRGPGPPYPY</sequence>
<feature type="compositionally biased region" description="Pro residues" evidence="2">
    <location>
        <begin position="187"/>
        <end position="221"/>
    </location>
</feature>
<feature type="region of interest" description="Disordered" evidence="2">
    <location>
        <begin position="1"/>
        <end position="70"/>
    </location>
</feature>
<organism evidence="4">
    <name type="scientific">Cyanoptyche gloeocystis</name>
    <dbReference type="NCBI Taxonomy" id="77922"/>
    <lineage>
        <taxon>Eukaryota</taxon>
        <taxon>Glaucocystophyceae</taxon>
        <taxon>Glaucocystophyceae incertae sedis</taxon>
        <taxon>Cyanoptyche</taxon>
    </lineage>
</organism>
<dbReference type="AlphaFoldDB" id="A0A7S2NN07"/>
<feature type="compositionally biased region" description="Low complexity" evidence="2">
    <location>
        <begin position="55"/>
        <end position="70"/>
    </location>
</feature>
<keyword evidence="1" id="KW-0863">Zinc-finger</keyword>
<accession>A0A7S2NN07</accession>
<feature type="region of interest" description="Disordered" evidence="2">
    <location>
        <begin position="91"/>
        <end position="141"/>
    </location>
</feature>
<feature type="compositionally biased region" description="Basic and acidic residues" evidence="2">
    <location>
        <begin position="227"/>
        <end position="248"/>
    </location>
</feature>
<keyword evidence="1" id="KW-0862">Zinc</keyword>
<evidence type="ECO:0000313" key="4">
    <source>
        <dbReference type="EMBL" id="CAD9550619.1"/>
    </source>
</evidence>
<reference evidence="4" key="1">
    <citation type="submission" date="2021-01" db="EMBL/GenBank/DDBJ databases">
        <authorList>
            <person name="Corre E."/>
            <person name="Pelletier E."/>
            <person name="Niang G."/>
            <person name="Scheremetjew M."/>
            <person name="Finn R."/>
            <person name="Kale V."/>
            <person name="Holt S."/>
            <person name="Cochrane G."/>
            <person name="Meng A."/>
            <person name="Brown T."/>
            <person name="Cohen L."/>
        </authorList>
    </citation>
    <scope>NUCLEOTIDE SEQUENCE</scope>
    <source>
        <strain evidence="4">SAG4.97</strain>
    </source>
</reference>
<protein>
    <recommendedName>
        <fullName evidence="3">CCHC-type domain-containing protein</fullName>
    </recommendedName>
</protein>
<feature type="compositionally biased region" description="Basic and acidic residues" evidence="2">
    <location>
        <begin position="396"/>
        <end position="413"/>
    </location>
</feature>
<feature type="compositionally biased region" description="Polar residues" evidence="2">
    <location>
        <begin position="281"/>
        <end position="296"/>
    </location>
</feature>
<proteinExistence type="predicted"/>
<feature type="region of interest" description="Disordered" evidence="2">
    <location>
        <begin position="396"/>
        <end position="428"/>
    </location>
</feature>
<dbReference type="Gene3D" id="4.10.60.10">
    <property type="entry name" value="Zinc finger, CCHC-type"/>
    <property type="match status" value="1"/>
</dbReference>
<evidence type="ECO:0000256" key="2">
    <source>
        <dbReference type="SAM" id="MobiDB-lite"/>
    </source>
</evidence>
<dbReference type="InterPro" id="IPR036875">
    <property type="entry name" value="Znf_CCHC_sf"/>
</dbReference>
<dbReference type="PROSITE" id="PS50158">
    <property type="entry name" value="ZF_CCHC"/>
    <property type="match status" value="1"/>
</dbReference>
<dbReference type="Pfam" id="PF00098">
    <property type="entry name" value="zf-CCHC"/>
    <property type="match status" value="1"/>
</dbReference>
<feature type="compositionally biased region" description="Basic and acidic residues" evidence="2">
    <location>
        <begin position="1"/>
        <end position="12"/>
    </location>
</feature>
<feature type="region of interest" description="Disordered" evidence="2">
    <location>
        <begin position="176"/>
        <end position="299"/>
    </location>
</feature>
<name>A0A7S2NN07_9EUKA</name>
<dbReference type="InterPro" id="IPR001878">
    <property type="entry name" value="Znf_CCHC"/>
</dbReference>
<feature type="compositionally biased region" description="Basic residues" evidence="2">
    <location>
        <begin position="13"/>
        <end position="22"/>
    </location>
</feature>
<feature type="compositionally biased region" description="Basic and acidic residues" evidence="2">
    <location>
        <begin position="256"/>
        <end position="278"/>
    </location>
</feature>
<evidence type="ECO:0000259" key="3">
    <source>
        <dbReference type="PROSITE" id="PS50158"/>
    </source>
</evidence>
<evidence type="ECO:0000256" key="1">
    <source>
        <dbReference type="PROSITE-ProRule" id="PRU00047"/>
    </source>
</evidence>
<feature type="compositionally biased region" description="Basic and acidic residues" evidence="2">
    <location>
        <begin position="23"/>
        <end position="37"/>
    </location>
</feature>
<dbReference type="GO" id="GO:0003676">
    <property type="term" value="F:nucleic acid binding"/>
    <property type="evidence" value="ECO:0007669"/>
    <property type="project" value="InterPro"/>
</dbReference>